<feature type="region of interest" description="Disordered" evidence="7">
    <location>
        <begin position="556"/>
        <end position="582"/>
    </location>
</feature>
<evidence type="ECO:0000256" key="1">
    <source>
        <dbReference type="ARBA" id="ARBA00004123"/>
    </source>
</evidence>
<evidence type="ECO:0000313" key="10">
    <source>
        <dbReference type="EMBL" id="TRY92868.1"/>
    </source>
</evidence>
<feature type="domain" description="C2H2-type" evidence="8">
    <location>
        <begin position="588"/>
        <end position="610"/>
    </location>
</feature>
<dbReference type="PANTHER" id="PTHR24396">
    <property type="entry name" value="ZINC FINGER PROTEIN"/>
    <property type="match status" value="1"/>
</dbReference>
<evidence type="ECO:0000259" key="8">
    <source>
        <dbReference type="PROSITE" id="PS50157"/>
    </source>
</evidence>
<feature type="compositionally biased region" description="Low complexity" evidence="7">
    <location>
        <begin position="502"/>
        <end position="529"/>
    </location>
</feature>
<dbReference type="PROSITE" id="PS00028">
    <property type="entry name" value="ZINC_FINGER_C2H2_1"/>
    <property type="match status" value="5"/>
</dbReference>
<keyword evidence="5" id="KW-0539">Nucleus</keyword>
<dbReference type="PROSITE" id="PS50835">
    <property type="entry name" value="IG_LIKE"/>
    <property type="match status" value="1"/>
</dbReference>
<feature type="domain" description="C2H2-type" evidence="8">
    <location>
        <begin position="435"/>
        <end position="462"/>
    </location>
</feature>
<name>A0A553QSX9_9TELE</name>
<organism evidence="10 11">
    <name type="scientific">Danionella cerebrum</name>
    <dbReference type="NCBI Taxonomy" id="2873325"/>
    <lineage>
        <taxon>Eukaryota</taxon>
        <taxon>Metazoa</taxon>
        <taxon>Chordata</taxon>
        <taxon>Craniata</taxon>
        <taxon>Vertebrata</taxon>
        <taxon>Euteleostomi</taxon>
        <taxon>Actinopterygii</taxon>
        <taxon>Neopterygii</taxon>
        <taxon>Teleostei</taxon>
        <taxon>Ostariophysi</taxon>
        <taxon>Cypriniformes</taxon>
        <taxon>Danionidae</taxon>
        <taxon>Danioninae</taxon>
        <taxon>Danionella</taxon>
    </lineage>
</organism>
<keyword evidence="11" id="KW-1185">Reference proteome</keyword>
<dbReference type="AlphaFoldDB" id="A0A553QSX9"/>
<dbReference type="GO" id="GO:0008270">
    <property type="term" value="F:zinc ion binding"/>
    <property type="evidence" value="ECO:0007669"/>
    <property type="project" value="UniProtKB-KW"/>
</dbReference>
<feature type="compositionally biased region" description="Polar residues" evidence="7">
    <location>
        <begin position="776"/>
        <end position="789"/>
    </location>
</feature>
<evidence type="ECO:0008006" key="12">
    <source>
        <dbReference type="Google" id="ProtNLM"/>
    </source>
</evidence>
<dbReference type="InterPro" id="IPR036236">
    <property type="entry name" value="Znf_C2H2_sf"/>
</dbReference>
<evidence type="ECO:0000256" key="5">
    <source>
        <dbReference type="ARBA" id="ARBA00023242"/>
    </source>
</evidence>
<feature type="domain" description="Ig-like" evidence="9">
    <location>
        <begin position="873"/>
        <end position="945"/>
    </location>
</feature>
<dbReference type="OrthoDB" id="8963894at2759"/>
<feature type="region of interest" description="Disordered" evidence="7">
    <location>
        <begin position="740"/>
        <end position="880"/>
    </location>
</feature>
<dbReference type="GO" id="GO:0000981">
    <property type="term" value="F:DNA-binding transcription factor activity, RNA polymerase II-specific"/>
    <property type="evidence" value="ECO:0007669"/>
    <property type="project" value="TreeGrafter"/>
</dbReference>
<gene>
    <name evidence="10" type="ORF">DNTS_029147</name>
</gene>
<dbReference type="SMART" id="SM00355">
    <property type="entry name" value="ZnF_C2H2"/>
    <property type="match status" value="6"/>
</dbReference>
<keyword evidence="3 6" id="KW-0863">Zinc-finger</keyword>
<dbReference type="Pfam" id="PF23015">
    <property type="entry name" value="zf-WIZ"/>
    <property type="match status" value="1"/>
</dbReference>
<comment type="subcellular location">
    <subcellularLocation>
        <location evidence="1">Nucleus</location>
    </subcellularLocation>
</comment>
<feature type="domain" description="C2H2-type" evidence="8">
    <location>
        <begin position="28"/>
        <end position="50"/>
    </location>
</feature>
<proteinExistence type="predicted"/>
<dbReference type="EMBL" id="SRMA01025594">
    <property type="protein sequence ID" value="TRY92868.1"/>
    <property type="molecule type" value="Genomic_DNA"/>
</dbReference>
<evidence type="ECO:0000313" key="11">
    <source>
        <dbReference type="Proteomes" id="UP000316079"/>
    </source>
</evidence>
<feature type="domain" description="C2H2-type" evidence="8">
    <location>
        <begin position="686"/>
        <end position="713"/>
    </location>
</feature>
<keyword evidence="2" id="KW-0479">Metal-binding</keyword>
<feature type="region of interest" description="Disordered" evidence="7">
    <location>
        <begin position="651"/>
        <end position="672"/>
    </location>
</feature>
<accession>A0A553QSX9</accession>
<comment type="caution">
    <text evidence="10">The sequence shown here is derived from an EMBL/GenBank/DDBJ whole genome shotgun (WGS) entry which is preliminary data.</text>
</comment>
<keyword evidence="4" id="KW-0862">Zinc</keyword>
<dbReference type="InterPro" id="IPR051643">
    <property type="entry name" value="Transcr_Reg_ZincFinger"/>
</dbReference>
<dbReference type="GO" id="GO:0000978">
    <property type="term" value="F:RNA polymerase II cis-regulatory region sequence-specific DNA binding"/>
    <property type="evidence" value="ECO:0007669"/>
    <property type="project" value="TreeGrafter"/>
</dbReference>
<dbReference type="PROSITE" id="PS50157">
    <property type="entry name" value="ZINC_FINGER_C2H2_2"/>
    <property type="match status" value="4"/>
</dbReference>
<feature type="region of interest" description="Disordered" evidence="7">
    <location>
        <begin position="926"/>
        <end position="945"/>
    </location>
</feature>
<sequence>METTGADAAQTDIATFSKDHLDPETGVHSCEFCGTTFETRRGFSSHARSHLRLLGVAMSDSSGAPIDLLYQVMKERGGTLPKVIDNPTPLKKAPVLKKEAGPKLKIKISNLVKKKYALSSSLPSSGKKSVPGHASGKPGKVLLKKKVTPTPVSSQEAFGSKLGDGSLSTPLSHAPSKPLWAPQETDAPLILSTMKNSRDMDDDNVCELCGAWYETHKALSSHARSHLRQFGVNFDSKSAPIEILHEFIHSDDFQKKASAWDWGTDFDDWMSLPSTPSTSKNHSSTPLSINESTSIRLTALPAKKKKSSLSVSGSLLLKAKLKSHPKVKKKKITLGSSGNMALSDQMDMASPPYKKKKQETIGVSEILPLTSKAELTSSPSMPLDLSEPLPLVDGEEVKSSTVKKHVISLAGSSATPLGNKTEMNIGRQGVPARFIKCEYCPESFKKISSMASHARYHLRQMGISEWYVKGSPIATLREVMSQRPFTHLSSRKYPSLTPVPPSEASSAPSLVSTPEPVSPPSSLLGSPKVPKAKKGFSTVIPKLKDEPVETDIFISESTKQQSASSTPSGPSIVASPVIDPNTEPQEPVSCDYCGEIFSTRKALSCHARSHLKQLGGTWSLKYPPIEALSEIMKKGGSAHVAHIKSESNAGAAASWKKKAPSPQAFPWSPPVKDTSALDKSATGCDATCELCGFDFENRKALASHARAHLRQQGVDWKIIGSPIETLSEWMKKEPGKVAELHKSYMRGKLPLVKKGPRKRSRNHSSSDSESLRPSSQKVSSAVHDSSGHGQISHHSKVAKDGKAVTGHPSSHKKRPSSEELSSEILIQSPTSLSEPKARSNRGFERRPSKHSSDSQSRSGRTEPSKPPRVGNIPSLVPKPPATSLVKQVGKTYSLKCRFCEEVFQGPLSIQVDWVMHLQQHILKLKKDQSTSSSSPQPLVALKHHC</sequence>
<evidence type="ECO:0000256" key="4">
    <source>
        <dbReference type="ARBA" id="ARBA00022833"/>
    </source>
</evidence>
<feature type="compositionally biased region" description="Polar residues" evidence="7">
    <location>
        <begin position="556"/>
        <end position="569"/>
    </location>
</feature>
<evidence type="ECO:0000256" key="3">
    <source>
        <dbReference type="ARBA" id="ARBA00022771"/>
    </source>
</evidence>
<feature type="compositionally biased region" description="Low complexity" evidence="7">
    <location>
        <begin position="651"/>
        <end position="664"/>
    </location>
</feature>
<feature type="region of interest" description="Disordered" evidence="7">
    <location>
        <begin position="121"/>
        <end position="183"/>
    </location>
</feature>
<dbReference type="GO" id="GO:0005634">
    <property type="term" value="C:nucleus"/>
    <property type="evidence" value="ECO:0007669"/>
    <property type="project" value="UniProtKB-SubCell"/>
</dbReference>
<dbReference type="EMBL" id="SRMA01025594">
    <property type="protein sequence ID" value="TRY92867.1"/>
    <property type="molecule type" value="Genomic_DNA"/>
</dbReference>
<dbReference type="PANTHER" id="PTHR24396:SF29">
    <property type="entry name" value="PROTEIN WIZ ISOFORM X1"/>
    <property type="match status" value="1"/>
</dbReference>
<feature type="region of interest" description="Disordered" evidence="7">
    <location>
        <begin position="489"/>
        <end position="529"/>
    </location>
</feature>
<dbReference type="STRING" id="623744.A0A553QSX9"/>
<reference evidence="10 11" key="1">
    <citation type="journal article" date="2019" name="Sci. Data">
        <title>Hybrid genome assembly and annotation of Danionella translucida.</title>
        <authorList>
            <person name="Kadobianskyi M."/>
            <person name="Schulze L."/>
            <person name="Schuelke M."/>
            <person name="Judkewitz B."/>
        </authorList>
    </citation>
    <scope>NUCLEOTIDE SEQUENCE [LARGE SCALE GENOMIC DNA]</scope>
    <source>
        <strain evidence="10 11">Bolton</strain>
    </source>
</reference>
<evidence type="ECO:0000259" key="9">
    <source>
        <dbReference type="PROSITE" id="PS50835"/>
    </source>
</evidence>
<protein>
    <recommendedName>
        <fullName evidence="12">C2H2-type domain-containing protein</fullName>
    </recommendedName>
</protein>
<evidence type="ECO:0000256" key="2">
    <source>
        <dbReference type="ARBA" id="ARBA00022723"/>
    </source>
</evidence>
<feature type="compositionally biased region" description="Basic and acidic residues" evidence="7">
    <location>
        <begin position="835"/>
        <end position="852"/>
    </location>
</feature>
<dbReference type="SUPFAM" id="SSF57667">
    <property type="entry name" value="beta-beta-alpha zinc fingers"/>
    <property type="match status" value="1"/>
</dbReference>
<dbReference type="Proteomes" id="UP000316079">
    <property type="component" value="Unassembled WGS sequence"/>
</dbReference>
<dbReference type="InterPro" id="IPR055125">
    <property type="entry name" value="Wiz_C_Znf"/>
</dbReference>
<dbReference type="InterPro" id="IPR013087">
    <property type="entry name" value="Znf_C2H2_type"/>
</dbReference>
<evidence type="ECO:0000256" key="7">
    <source>
        <dbReference type="SAM" id="MobiDB-lite"/>
    </source>
</evidence>
<evidence type="ECO:0000256" key="6">
    <source>
        <dbReference type="PROSITE-ProRule" id="PRU00042"/>
    </source>
</evidence>
<reference evidence="10" key="2">
    <citation type="submission" date="2019-04" db="EMBL/GenBank/DDBJ databases">
        <authorList>
            <person name="Kadobianskyi M."/>
            <person name="Schulze L."/>
            <person name="Schuelke M."/>
            <person name="Judkewitz B."/>
        </authorList>
    </citation>
    <scope>NUCLEOTIDE SEQUENCE</scope>
    <source>
        <strain evidence="10">Bolton</strain>
        <tissue evidence="10">Whole-body</tissue>
    </source>
</reference>
<dbReference type="InterPro" id="IPR007110">
    <property type="entry name" value="Ig-like_dom"/>
</dbReference>